<evidence type="ECO:0000313" key="1">
    <source>
        <dbReference type="EMBL" id="OZI84452.1"/>
    </source>
</evidence>
<reference evidence="2" key="1">
    <citation type="journal article" date="2016" name="Sci. Rep.">
        <title>Genome analysis of the kiwifruit canker pathogen Pseudomonas syringae pv. actinidiae biovar 5.</title>
        <authorList>
            <person name="Fujikawa T."/>
            <person name="Sawada H."/>
        </authorList>
    </citation>
    <scope>NUCLEOTIDE SEQUENCE [LARGE SCALE GENOMIC DNA]</scope>
    <source>
        <strain evidence="2">MAFF 212061</strain>
    </source>
</reference>
<protein>
    <submittedName>
        <fullName evidence="1">Uncharacterized protein</fullName>
    </submittedName>
</protein>
<name>A0A261WEV1_9PSED</name>
<accession>A0A261WEV1</accession>
<organism evidence="1 2">
    <name type="scientific">Pseudomonas avellanae</name>
    <dbReference type="NCBI Taxonomy" id="46257"/>
    <lineage>
        <taxon>Bacteria</taxon>
        <taxon>Pseudomonadati</taxon>
        <taxon>Pseudomonadota</taxon>
        <taxon>Gammaproteobacteria</taxon>
        <taxon>Pseudomonadales</taxon>
        <taxon>Pseudomonadaceae</taxon>
        <taxon>Pseudomonas</taxon>
    </lineage>
</organism>
<dbReference type="Proteomes" id="UP000217163">
    <property type="component" value="Unassembled WGS sequence"/>
</dbReference>
<evidence type="ECO:0000313" key="2">
    <source>
        <dbReference type="Proteomes" id="UP000217163"/>
    </source>
</evidence>
<proteinExistence type="predicted"/>
<gene>
    <name evidence="1" type="ORF">CFN58_24640</name>
</gene>
<sequence>MWAAQARHSINFMALTLAYALLEPVIGTHSNDGGVHGQRRRFDICTGKGLNDAFFLDGPFMKHAQ</sequence>
<dbReference type="AlphaFoldDB" id="A0A261WEV1"/>
<comment type="caution">
    <text evidence="1">The sequence shown here is derived from an EMBL/GenBank/DDBJ whole genome shotgun (WGS) entry which is preliminary data.</text>
</comment>
<dbReference type="EMBL" id="NKQU01000597">
    <property type="protein sequence ID" value="OZI84452.1"/>
    <property type="molecule type" value="Genomic_DNA"/>
</dbReference>